<reference evidence="2" key="1">
    <citation type="submission" date="2022-07" db="EMBL/GenBank/DDBJ databases">
        <title>Chromosome-level genome of Muraenolepis orangiensis.</title>
        <authorList>
            <person name="Kim J."/>
        </authorList>
    </citation>
    <scope>NUCLEOTIDE SEQUENCE</scope>
    <source>
        <strain evidence="2">KU_S4_2022</strain>
        <tissue evidence="2">Muscle</tissue>
    </source>
</reference>
<dbReference type="AlphaFoldDB" id="A0A9Q0EM66"/>
<gene>
    <name evidence="2" type="ORF">NHX12_023491</name>
</gene>
<name>A0A9Q0EM66_9TELE</name>
<evidence type="ECO:0000256" key="1">
    <source>
        <dbReference type="SAM" id="MobiDB-lite"/>
    </source>
</evidence>
<dbReference type="OrthoDB" id="9948858at2759"/>
<protein>
    <submittedName>
        <fullName evidence="2">Uncharacterized protein</fullName>
    </submittedName>
</protein>
<feature type="region of interest" description="Disordered" evidence="1">
    <location>
        <begin position="151"/>
        <end position="176"/>
    </location>
</feature>
<dbReference type="EMBL" id="JANIIK010000039">
    <property type="protein sequence ID" value="KAJ3608963.1"/>
    <property type="molecule type" value="Genomic_DNA"/>
</dbReference>
<proteinExistence type="predicted"/>
<feature type="compositionally biased region" description="Polar residues" evidence="1">
    <location>
        <begin position="155"/>
        <end position="165"/>
    </location>
</feature>
<feature type="compositionally biased region" description="Basic and acidic residues" evidence="1">
    <location>
        <begin position="166"/>
        <end position="176"/>
    </location>
</feature>
<sequence>MPRRSSTGELVPKDISEILAREARAHRGQRKPGGPLGQAFCWLKGSRKKKKTSSGTSSTCSSISNALNGVGTTGTAADTAEDCQNHAPAKEGPECKESFTLNDSYDNIILLTVVLDDVVRCTRTGFCSPELSKALHASVHTELGRPVWTDRPTDILSTDSSAMKTDTQRCTRIPES</sequence>
<organism evidence="2 3">
    <name type="scientific">Muraenolepis orangiensis</name>
    <name type="common">Patagonian moray cod</name>
    <dbReference type="NCBI Taxonomy" id="630683"/>
    <lineage>
        <taxon>Eukaryota</taxon>
        <taxon>Metazoa</taxon>
        <taxon>Chordata</taxon>
        <taxon>Craniata</taxon>
        <taxon>Vertebrata</taxon>
        <taxon>Euteleostomi</taxon>
        <taxon>Actinopterygii</taxon>
        <taxon>Neopterygii</taxon>
        <taxon>Teleostei</taxon>
        <taxon>Neoteleostei</taxon>
        <taxon>Acanthomorphata</taxon>
        <taxon>Zeiogadaria</taxon>
        <taxon>Gadariae</taxon>
        <taxon>Gadiformes</taxon>
        <taxon>Muraenolepidoidei</taxon>
        <taxon>Muraenolepididae</taxon>
        <taxon>Muraenolepis</taxon>
    </lineage>
</organism>
<dbReference type="Proteomes" id="UP001148018">
    <property type="component" value="Unassembled WGS sequence"/>
</dbReference>
<comment type="caution">
    <text evidence="2">The sequence shown here is derived from an EMBL/GenBank/DDBJ whole genome shotgun (WGS) entry which is preliminary data.</text>
</comment>
<evidence type="ECO:0000313" key="3">
    <source>
        <dbReference type="Proteomes" id="UP001148018"/>
    </source>
</evidence>
<accession>A0A9Q0EM66</accession>
<keyword evidence="3" id="KW-1185">Reference proteome</keyword>
<evidence type="ECO:0000313" key="2">
    <source>
        <dbReference type="EMBL" id="KAJ3608963.1"/>
    </source>
</evidence>